<feature type="transmembrane region" description="Helical" evidence="5">
    <location>
        <begin position="13"/>
        <end position="35"/>
    </location>
</feature>
<comment type="caution">
    <text evidence="5">Lacks conserved residue(s) required for the propagation of feature annotation.</text>
</comment>
<dbReference type="InterPro" id="IPR023408">
    <property type="entry name" value="MscS_beta-dom_sf"/>
</dbReference>
<keyword evidence="5" id="KW-1003">Cell membrane</keyword>
<keyword evidence="4 5" id="KW-0472">Membrane</keyword>
<dbReference type="InterPro" id="IPR045275">
    <property type="entry name" value="MscS_archaea/bacteria_type"/>
</dbReference>
<name>F4BK22_9GAMM</name>
<dbReference type="KEGG" id="fcn:FN3523_0659"/>
<comment type="function">
    <text evidence="5">Mechanosensitive channel that participates in the regulation of osmotic pressure changes within the cell, opening in response to stretch forces in the membrane lipid bilayer, without the need for other proteins. Contributes to normal resistance to hypoosmotic shock. Forms an ion channel of 1.0 nanosiemens conductance with a slight preference for anions.</text>
</comment>
<dbReference type="GO" id="GO:0005886">
    <property type="term" value="C:plasma membrane"/>
    <property type="evidence" value="ECO:0007669"/>
    <property type="project" value="UniProtKB-SubCell"/>
</dbReference>
<dbReference type="HOGENOM" id="CLU_1003824_0_0_6"/>
<dbReference type="Proteomes" id="UP000008303">
    <property type="component" value="Chromosome"/>
</dbReference>
<dbReference type="Pfam" id="PF00924">
    <property type="entry name" value="MS_channel_2nd"/>
    <property type="match status" value="1"/>
</dbReference>
<reference evidence="8" key="1">
    <citation type="journal article" date="2011" name="Appl. Environ. Microbiol.">
        <title>Common ancestry and novel genetic traits of Francisella novicida-like isolates from North America and Australia as revealed by comparative genomic analyses.</title>
        <authorList>
            <person name="Siddaramappa S."/>
            <person name="Challacombe J.F."/>
            <person name="Petersen J.M."/>
            <person name="Pillai S."/>
            <person name="Hogg G."/>
            <person name="Kuske C.R."/>
        </authorList>
    </citation>
    <scope>NUCLEOTIDE SEQUENCE [LARGE SCALE GENOMIC DNA]</scope>
    <source>
        <strain evidence="8">3523</strain>
    </source>
</reference>
<dbReference type="SUPFAM" id="SSF50182">
    <property type="entry name" value="Sm-like ribonucleoproteins"/>
    <property type="match status" value="1"/>
</dbReference>
<evidence type="ECO:0000259" key="6">
    <source>
        <dbReference type="Pfam" id="PF00924"/>
    </source>
</evidence>
<dbReference type="PANTHER" id="PTHR30221">
    <property type="entry name" value="SMALL-CONDUCTANCE MECHANOSENSITIVE CHANNEL"/>
    <property type="match status" value="1"/>
</dbReference>
<dbReference type="EMBL" id="CP002558">
    <property type="protein sequence ID" value="AEB28516.1"/>
    <property type="molecule type" value="Genomic_DNA"/>
</dbReference>
<evidence type="ECO:0000256" key="2">
    <source>
        <dbReference type="ARBA" id="ARBA00022692"/>
    </source>
</evidence>
<dbReference type="GO" id="GO:0008381">
    <property type="term" value="F:mechanosensitive monoatomic ion channel activity"/>
    <property type="evidence" value="ECO:0007669"/>
    <property type="project" value="InterPro"/>
</dbReference>
<protein>
    <recommendedName>
        <fullName evidence="5">Small-conductance mechanosensitive channel</fullName>
    </recommendedName>
</protein>
<sequence length="283" mass="33023">MILKLYMPLYNEMLFNIISTFINIVLITIFASLAFYLLKKRATSIKQIKKIKSRVIYLSIIIFFLVVIKIWLGGITNLFTMLSLVAAGLIIVNKETVMNFVGWIIINWRSLFSEGDYIEVQNYHGYVSEIKVFYFRMYETIEHGDKRTTGKLLKLPNSIVITSIIKTFSSDENIALHKVPWLISIEKDPLQVAQKLEQLIKRIIADKYFFSSDFSKSSVINKNKLKNYGINDFSPYIEIKTFNDKENIINIQANFYCYVEHRKEIEQVYTRELINIINSGAFS</sequence>
<evidence type="ECO:0000256" key="5">
    <source>
        <dbReference type="RuleBase" id="RU369025"/>
    </source>
</evidence>
<dbReference type="Gene3D" id="2.30.30.60">
    <property type="match status" value="1"/>
</dbReference>
<dbReference type="InterPro" id="IPR010920">
    <property type="entry name" value="LSM_dom_sf"/>
</dbReference>
<dbReference type="AlphaFoldDB" id="F4BK22"/>
<keyword evidence="5" id="KW-0406">Ion transport</keyword>
<dbReference type="eggNOG" id="COG0668">
    <property type="taxonomic scope" value="Bacteria"/>
</dbReference>
<evidence type="ECO:0000256" key="4">
    <source>
        <dbReference type="ARBA" id="ARBA00023136"/>
    </source>
</evidence>
<feature type="transmembrane region" description="Helical" evidence="5">
    <location>
        <begin position="55"/>
        <end position="72"/>
    </location>
</feature>
<dbReference type="InterPro" id="IPR006685">
    <property type="entry name" value="MscS_channel_2nd"/>
</dbReference>
<evidence type="ECO:0000313" key="8">
    <source>
        <dbReference type="Proteomes" id="UP000008303"/>
    </source>
</evidence>
<evidence type="ECO:0000256" key="3">
    <source>
        <dbReference type="ARBA" id="ARBA00022989"/>
    </source>
</evidence>
<gene>
    <name evidence="7" type="ordered locus">FN3523_0659</name>
</gene>
<dbReference type="PANTHER" id="PTHR30221:SF1">
    <property type="entry name" value="SMALL-CONDUCTANCE MECHANOSENSITIVE CHANNEL"/>
    <property type="match status" value="1"/>
</dbReference>
<organism evidence="7 8">
    <name type="scientific">Francisella hispaniensis</name>
    <dbReference type="NCBI Taxonomy" id="622488"/>
    <lineage>
        <taxon>Bacteria</taxon>
        <taxon>Pseudomonadati</taxon>
        <taxon>Pseudomonadota</taxon>
        <taxon>Gammaproteobacteria</taxon>
        <taxon>Thiotrichales</taxon>
        <taxon>Francisellaceae</taxon>
        <taxon>Francisella</taxon>
    </lineage>
</organism>
<evidence type="ECO:0000313" key="7">
    <source>
        <dbReference type="EMBL" id="AEB28516.1"/>
    </source>
</evidence>
<keyword evidence="5" id="KW-0813">Transport</keyword>
<evidence type="ECO:0000256" key="1">
    <source>
        <dbReference type="ARBA" id="ARBA00004370"/>
    </source>
</evidence>
<keyword evidence="5" id="KW-0407">Ion channel</keyword>
<accession>F4BK22</accession>
<keyword evidence="5" id="KW-0997">Cell inner membrane</keyword>
<proteinExistence type="inferred from homology"/>
<comment type="subunit">
    <text evidence="5">Homoheptamer.</text>
</comment>
<comment type="subcellular location">
    <subcellularLocation>
        <location evidence="5">Cell inner membrane</location>
        <topology evidence="5">Multi-pass membrane protein</topology>
    </subcellularLocation>
    <subcellularLocation>
        <location evidence="1">Membrane</location>
    </subcellularLocation>
</comment>
<feature type="domain" description="Mechanosensitive ion channel MscS" evidence="6">
    <location>
        <begin position="96"/>
        <end position="164"/>
    </location>
</feature>
<dbReference type="PATRIC" id="fig|676032.3.peg.660"/>
<keyword evidence="3 5" id="KW-1133">Transmembrane helix</keyword>
<comment type="similarity">
    <text evidence="5">Belongs to the MscS (TC 1.A.23) family.</text>
</comment>
<keyword evidence="2 5" id="KW-0812">Transmembrane</keyword>